<proteinExistence type="predicted"/>
<dbReference type="Proteomes" id="UP000399805">
    <property type="component" value="Unassembled WGS sequence"/>
</dbReference>
<accession>A0A6I8M066</accession>
<evidence type="ECO:0000313" key="1">
    <source>
        <dbReference type="EMBL" id="VVJ22088.1"/>
    </source>
</evidence>
<keyword evidence="2" id="KW-1185">Reference proteome</keyword>
<protein>
    <submittedName>
        <fullName evidence="1">Uncharacterized protein</fullName>
    </submittedName>
</protein>
<dbReference type="EMBL" id="CABVGP010000002">
    <property type="protein sequence ID" value="VVJ22088.1"/>
    <property type="molecule type" value="Genomic_DNA"/>
</dbReference>
<reference evidence="1 2" key="1">
    <citation type="submission" date="2019-09" db="EMBL/GenBank/DDBJ databases">
        <authorList>
            <person name="Leyn A S."/>
        </authorList>
    </citation>
    <scope>NUCLEOTIDE SEQUENCE [LARGE SCALE GENOMIC DNA]</scope>
    <source>
        <strain evidence="1">AA231_1</strain>
    </source>
</reference>
<name>A0A6I8M066_9PSEU</name>
<organism evidence="1 2">
    <name type="scientific">Amycolatopsis camponoti</name>
    <dbReference type="NCBI Taxonomy" id="2606593"/>
    <lineage>
        <taxon>Bacteria</taxon>
        <taxon>Bacillati</taxon>
        <taxon>Actinomycetota</taxon>
        <taxon>Actinomycetes</taxon>
        <taxon>Pseudonocardiales</taxon>
        <taxon>Pseudonocardiaceae</taxon>
        <taxon>Amycolatopsis</taxon>
    </lineage>
</organism>
<sequence length="57" mass="6141">MRILNPGFRGVRAAKFSGVTGIAVCRRLPVDGSRPFDYFDGFSAWSRRGGLPGEAAP</sequence>
<gene>
    <name evidence="1" type="ORF">AA23TX_07099</name>
</gene>
<dbReference type="AlphaFoldDB" id="A0A6I8M066"/>
<evidence type="ECO:0000313" key="2">
    <source>
        <dbReference type="Proteomes" id="UP000399805"/>
    </source>
</evidence>